<evidence type="ECO:0000256" key="6">
    <source>
        <dbReference type="ARBA" id="ARBA00023014"/>
    </source>
</evidence>
<evidence type="ECO:0000259" key="8">
    <source>
        <dbReference type="PROSITE" id="PS51918"/>
    </source>
</evidence>
<accession>A0A1W1E853</accession>
<keyword evidence="5" id="KW-0408">Iron</keyword>
<keyword evidence="7" id="KW-0143">Chaperone</keyword>
<dbReference type="SMART" id="SM00729">
    <property type="entry name" value="Elp3"/>
    <property type="match status" value="1"/>
</dbReference>
<dbReference type="CDD" id="cd01335">
    <property type="entry name" value="Radical_SAM"/>
    <property type="match status" value="1"/>
</dbReference>
<feature type="domain" description="Radical SAM core" evidence="8">
    <location>
        <begin position="1"/>
        <end position="227"/>
    </location>
</feature>
<keyword evidence="3" id="KW-0949">S-adenosyl-L-methionine</keyword>
<evidence type="ECO:0000256" key="7">
    <source>
        <dbReference type="ARBA" id="ARBA00023186"/>
    </source>
</evidence>
<evidence type="ECO:0000256" key="3">
    <source>
        <dbReference type="ARBA" id="ARBA00022691"/>
    </source>
</evidence>
<sequence length="351" mass="39257">MLAYIHIPYCDSKCHYCSFNSYVDHFDTRKAYMQALAKQLAFELKRFKATPGSIETLFIGGGTPSTVCADLYAPLFDLLSPYLADDAEITTEANPNSATPKWLEGMQALGVNRVSFGVQSFDENKLKALNRAHSPRQAIAAVEAAHQLGIEHLSIDLIYNYKGDTSTLLQKDIQTAFSLPIDHISAYELTIEEKTRFAQTPEARQENDALAFYVADQIISHGFTHYEISNFGTYQSRHNKGYWALKDYIGAGAGAVGFLKNRRFYPHTDIEAYINDPLYASKEHLSASELLTEKIFLGLRSDTGIDTEGMDEAMCIRIQTLLNEGKLTQKNDCFYAADFFIADALALYILG</sequence>
<evidence type="ECO:0000256" key="1">
    <source>
        <dbReference type="ARBA" id="ARBA00006100"/>
    </source>
</evidence>
<dbReference type="SFLD" id="SFLDF00562">
    <property type="entry name" value="HemN-like__clustered_with_heat"/>
    <property type="match status" value="1"/>
</dbReference>
<gene>
    <name evidence="9" type="ORF">MNB_SV-4-1221</name>
</gene>
<dbReference type="InterPro" id="IPR006638">
    <property type="entry name" value="Elp3/MiaA/NifB-like_rSAM"/>
</dbReference>
<dbReference type="NCBIfam" id="TIGR00539">
    <property type="entry name" value="hemN_rel"/>
    <property type="match status" value="1"/>
</dbReference>
<dbReference type="PANTHER" id="PTHR13932">
    <property type="entry name" value="COPROPORPHYRINIGEN III OXIDASE"/>
    <property type="match status" value="1"/>
</dbReference>
<dbReference type="Pfam" id="PF04055">
    <property type="entry name" value="Radical_SAM"/>
    <property type="match status" value="1"/>
</dbReference>
<reference evidence="9" key="1">
    <citation type="submission" date="2016-10" db="EMBL/GenBank/DDBJ databases">
        <authorList>
            <person name="de Groot N.N."/>
        </authorList>
    </citation>
    <scope>NUCLEOTIDE SEQUENCE</scope>
</reference>
<dbReference type="PROSITE" id="PS51918">
    <property type="entry name" value="RADICAL_SAM"/>
    <property type="match status" value="1"/>
</dbReference>
<dbReference type="SFLD" id="SFLDG01065">
    <property type="entry name" value="anaerobic_coproporphyrinogen-I"/>
    <property type="match status" value="1"/>
</dbReference>
<keyword evidence="6" id="KW-0411">Iron-sulfur</keyword>
<dbReference type="SUPFAM" id="SSF102114">
    <property type="entry name" value="Radical SAM enzymes"/>
    <property type="match status" value="1"/>
</dbReference>
<keyword evidence="4" id="KW-0479">Metal-binding</keyword>
<dbReference type="SFLD" id="SFLDS00029">
    <property type="entry name" value="Radical_SAM"/>
    <property type="match status" value="1"/>
</dbReference>
<keyword evidence="9" id="KW-0346">Stress response</keyword>
<dbReference type="InterPro" id="IPR013785">
    <property type="entry name" value="Aldolase_TIM"/>
</dbReference>
<protein>
    <submittedName>
        <fullName evidence="9">Hypothetical radical SAM family enzyme in heat shock gene cluster, similarity with CPO of BS HemN-type</fullName>
    </submittedName>
</protein>
<proteinExistence type="inferred from homology"/>
<dbReference type="GO" id="GO:0006779">
    <property type="term" value="P:porphyrin-containing compound biosynthetic process"/>
    <property type="evidence" value="ECO:0007669"/>
    <property type="project" value="InterPro"/>
</dbReference>
<dbReference type="Gene3D" id="3.20.20.70">
    <property type="entry name" value="Aldolase class I"/>
    <property type="match status" value="1"/>
</dbReference>
<dbReference type="AlphaFoldDB" id="A0A1W1E853"/>
<organism evidence="9">
    <name type="scientific">hydrothermal vent metagenome</name>
    <dbReference type="NCBI Taxonomy" id="652676"/>
    <lineage>
        <taxon>unclassified sequences</taxon>
        <taxon>metagenomes</taxon>
        <taxon>ecological metagenomes</taxon>
    </lineage>
</organism>
<dbReference type="InterPro" id="IPR007197">
    <property type="entry name" value="rSAM"/>
</dbReference>
<evidence type="ECO:0000256" key="5">
    <source>
        <dbReference type="ARBA" id="ARBA00023004"/>
    </source>
</evidence>
<dbReference type="SFLD" id="SFLDG01082">
    <property type="entry name" value="B12-binding_domain_containing"/>
    <property type="match status" value="1"/>
</dbReference>
<name>A0A1W1E853_9ZZZZ</name>
<dbReference type="EMBL" id="FPIB01000007">
    <property type="protein sequence ID" value="SFV90041.1"/>
    <property type="molecule type" value="Genomic_DNA"/>
</dbReference>
<dbReference type="GO" id="GO:0004109">
    <property type="term" value="F:coproporphyrinogen oxidase activity"/>
    <property type="evidence" value="ECO:0007669"/>
    <property type="project" value="InterPro"/>
</dbReference>
<evidence type="ECO:0000256" key="2">
    <source>
        <dbReference type="ARBA" id="ARBA00022617"/>
    </source>
</evidence>
<dbReference type="InterPro" id="IPR058240">
    <property type="entry name" value="rSAM_sf"/>
</dbReference>
<dbReference type="GO" id="GO:0046872">
    <property type="term" value="F:metal ion binding"/>
    <property type="evidence" value="ECO:0007669"/>
    <property type="project" value="UniProtKB-KW"/>
</dbReference>
<dbReference type="InterPro" id="IPR034505">
    <property type="entry name" value="Coproporphyrinogen-III_oxidase"/>
</dbReference>
<evidence type="ECO:0000313" key="9">
    <source>
        <dbReference type="EMBL" id="SFV90041.1"/>
    </source>
</evidence>
<dbReference type="GO" id="GO:0051539">
    <property type="term" value="F:4 iron, 4 sulfur cluster binding"/>
    <property type="evidence" value="ECO:0007669"/>
    <property type="project" value="InterPro"/>
</dbReference>
<dbReference type="GO" id="GO:0005737">
    <property type="term" value="C:cytoplasm"/>
    <property type="evidence" value="ECO:0007669"/>
    <property type="project" value="InterPro"/>
</dbReference>
<evidence type="ECO:0000256" key="4">
    <source>
        <dbReference type="ARBA" id="ARBA00022723"/>
    </source>
</evidence>
<keyword evidence="2" id="KW-0349">Heme</keyword>
<dbReference type="InterPro" id="IPR004559">
    <property type="entry name" value="HemW-like"/>
</dbReference>
<comment type="similarity">
    <text evidence="1">Belongs to the anaerobic coproporphyrinogen-III oxidase family. HemW subfamily.</text>
</comment>
<dbReference type="PANTHER" id="PTHR13932:SF5">
    <property type="entry name" value="RADICAL S-ADENOSYL METHIONINE DOMAIN-CONTAINING PROTEIN 1, MITOCHONDRIAL"/>
    <property type="match status" value="1"/>
</dbReference>